<protein>
    <submittedName>
        <fullName evidence="1">Minor capsid protein</fullName>
    </submittedName>
</protein>
<proteinExistence type="predicted"/>
<dbReference type="Gene3D" id="3.90.176.10">
    <property type="entry name" value="Toxin ADP-ribosyltransferase, Chain A, domain 1"/>
    <property type="match status" value="1"/>
</dbReference>
<name>A0A8S5QGQ3_9CAUD</name>
<evidence type="ECO:0000313" key="1">
    <source>
        <dbReference type="EMBL" id="DAE18059.1"/>
    </source>
</evidence>
<organism evidence="1">
    <name type="scientific">Siphoviridae sp. ctF6o6</name>
    <dbReference type="NCBI Taxonomy" id="2825402"/>
    <lineage>
        <taxon>Viruses</taxon>
        <taxon>Duplodnaviria</taxon>
        <taxon>Heunggongvirae</taxon>
        <taxon>Uroviricota</taxon>
        <taxon>Caudoviricetes</taxon>
    </lineage>
</organism>
<dbReference type="SUPFAM" id="SSF56399">
    <property type="entry name" value="ADP-ribosylation"/>
    <property type="match status" value="1"/>
</dbReference>
<accession>A0A8S5QGQ3</accession>
<sequence length="546" mass="63014">MMKREGLSFYDSQHLQKMLVQQNDITAIFNRFIAAISPYLQQWADKGKDSVWVRNLSIEKRIDRELVKLQSDLLANITQFQMDAWKRSELKNDDFISRYIEGLAISTAIKEGLFAHNAKAMLQLKKGMDIRGNALSDRVWNIAELAKEQLEYYLASGVSVGRNAGQIGRDVRQLLKEPDKRFRRVRDANGKLILSQPMKNYHPGQGVYRSASMNALRLSSTTTNMAYRAADYERWNGQDFVLGIEIRRSDSNRGPCALCDSMVGKYPKTFKFTGFHPFCICYATPIVMEPEDLAEYLVNDTIPEELVVKDIPQSAKVWVNKNLERAKGWSNEPYFIRDNRQFFGELKTNIYTLEEKKFTRTRSTSVSMQRAIDFLSKEYPNISNTRLAAIHHYTKAGGNYRQLNKQLYNENLSEFNKAAATLIREGLNLLPTFKGITYRGSIIKRKEYEALYKDKKEVSHKIFTSCSKSPEIADMFASYRPLKRNEVSIVFTIQGKNGKDISKISEFNGKFVEMNQYEVLFTTDTRFEVVSILELEDEINIELKEL</sequence>
<reference evidence="1" key="1">
    <citation type="journal article" date="2021" name="Proc. Natl. Acad. Sci. U.S.A.">
        <title>A Catalog of Tens of Thousands of Viruses from Human Metagenomes Reveals Hidden Associations with Chronic Diseases.</title>
        <authorList>
            <person name="Tisza M.J."/>
            <person name="Buck C.B."/>
        </authorList>
    </citation>
    <scope>NUCLEOTIDE SEQUENCE</scope>
    <source>
        <strain evidence="1">CtF6o6</strain>
    </source>
</reference>
<dbReference type="PROSITE" id="PS51996">
    <property type="entry name" value="TR_MART"/>
    <property type="match status" value="1"/>
</dbReference>
<dbReference type="EMBL" id="BK015650">
    <property type="protein sequence ID" value="DAE18059.1"/>
    <property type="molecule type" value="Genomic_DNA"/>
</dbReference>